<evidence type="ECO:0000313" key="1">
    <source>
        <dbReference type="EMBL" id="QMW06712.1"/>
    </source>
</evidence>
<evidence type="ECO:0000313" key="2">
    <source>
        <dbReference type="Proteomes" id="UP000515369"/>
    </source>
</evidence>
<reference evidence="1 2" key="1">
    <citation type="submission" date="2020-07" db="EMBL/GenBank/DDBJ databases">
        <title>Spirosoma foliorum sp. nov., isolated from the leaves on the Nejang mountain Korea, Republic of.</title>
        <authorList>
            <person name="Ho H."/>
            <person name="Lee Y.-J."/>
            <person name="Nurcahyanto D.-A."/>
            <person name="Kim S.-G."/>
        </authorList>
    </citation>
    <scope>NUCLEOTIDE SEQUENCE [LARGE SCALE GENOMIC DNA]</scope>
    <source>
        <strain evidence="1 2">PL0136</strain>
    </source>
</reference>
<organism evidence="1 2">
    <name type="scientific">Spirosoma foliorum</name>
    <dbReference type="NCBI Taxonomy" id="2710596"/>
    <lineage>
        <taxon>Bacteria</taxon>
        <taxon>Pseudomonadati</taxon>
        <taxon>Bacteroidota</taxon>
        <taxon>Cytophagia</taxon>
        <taxon>Cytophagales</taxon>
        <taxon>Cytophagaceae</taxon>
        <taxon>Spirosoma</taxon>
    </lineage>
</organism>
<keyword evidence="2" id="KW-1185">Reference proteome</keyword>
<name>A0A7G5H6H0_9BACT</name>
<dbReference type="RefSeq" id="WP_182464106.1">
    <property type="nucleotide sequence ID" value="NZ_CP059732.1"/>
</dbReference>
<dbReference type="Proteomes" id="UP000515369">
    <property type="component" value="Chromosome"/>
</dbReference>
<dbReference type="AlphaFoldDB" id="A0A7G5H6H0"/>
<proteinExistence type="predicted"/>
<gene>
    <name evidence="1" type="ORF">H3H32_18370</name>
</gene>
<protein>
    <submittedName>
        <fullName evidence="1">Copper chaperone</fullName>
    </submittedName>
</protein>
<dbReference type="KEGG" id="sfol:H3H32_18370"/>
<dbReference type="EMBL" id="CP059732">
    <property type="protein sequence ID" value="QMW06712.1"/>
    <property type="molecule type" value="Genomic_DNA"/>
</dbReference>
<accession>A0A7G5H6H0</accession>
<sequence>METLNFKTNIQTSDDVAAVTQPINDFEQVDGWNLDTTAPDHLLTVQTTDTRIADQLQEAIRQAGFQATLVKR</sequence>